<evidence type="ECO:0000256" key="2">
    <source>
        <dbReference type="ARBA" id="ARBA00005866"/>
    </source>
</evidence>
<feature type="active site" evidence="5">
    <location>
        <position position="195"/>
    </location>
</feature>
<dbReference type="GO" id="GO:0030246">
    <property type="term" value="F:carbohydrate binding"/>
    <property type="evidence" value="ECO:0007669"/>
    <property type="project" value="UniProtKB-UniRule"/>
</dbReference>
<dbReference type="Gene3D" id="2.70.98.10">
    <property type="match status" value="1"/>
</dbReference>
<dbReference type="InterPro" id="IPR014718">
    <property type="entry name" value="GH-type_carb-bd"/>
</dbReference>
<dbReference type="PANTHER" id="PTHR11122">
    <property type="entry name" value="APOSPORY-ASSOCIATED PROTEIN C-RELATED"/>
    <property type="match status" value="1"/>
</dbReference>
<dbReference type="SUPFAM" id="SSF74650">
    <property type="entry name" value="Galactose mutarotase-like"/>
    <property type="match status" value="1"/>
</dbReference>
<dbReference type="PIRSF" id="PIRSF016020">
    <property type="entry name" value="PHexose_mutarotase"/>
    <property type="match status" value="1"/>
</dbReference>
<dbReference type="RefSeq" id="WP_260974810.1">
    <property type="nucleotide sequence ID" value="NZ_JAOANI010000009.1"/>
</dbReference>
<sequence>MPSLSSHPVTSSTSASAASVSLAASGLLAHSPFVKAVQRDELTCLEIRHPQFSADLLLQGAQLIHYAPKGESNWLWLSEQAEYKQGQSLRGGIPVCWPWFGNAAMNPAAVKAAITNPEQAPAHGFARARQWQLSDLYEACDRVEITLTLNDHQHPQWAAQLSAEAHFIFRADSLAVNLISQNNGTEPVCFSQALHTYFPTDDVRATQVLGFEGERYIETLEGWCEKTQQGPVRFSGETDRIYDATRPLRLISPLQRLLLQSCGSASAVVWNPYIEKSLRLSQFAADAWTRMFCVETANAFADVITLAAGEKHCLGLQLSSLGQS</sequence>
<dbReference type="Proteomes" id="UP001147830">
    <property type="component" value="Unassembled WGS sequence"/>
</dbReference>
<feature type="active site" evidence="5">
    <location>
        <position position="295"/>
    </location>
</feature>
<dbReference type="EMBL" id="JAOANI010000009">
    <property type="protein sequence ID" value="MCT7357882.1"/>
    <property type="molecule type" value="Genomic_DNA"/>
</dbReference>
<dbReference type="EC" id="5.1.3.15" evidence="4"/>
<dbReference type="PANTHER" id="PTHR11122:SF13">
    <property type="entry name" value="GLUCOSE-6-PHOSPHATE 1-EPIMERASE"/>
    <property type="match status" value="1"/>
</dbReference>
<name>A0A9X2WDW3_9GAMM</name>
<dbReference type="CDD" id="cd09020">
    <property type="entry name" value="D-hex-6-P-epi_like"/>
    <property type="match status" value="1"/>
</dbReference>
<dbReference type="GO" id="GO:0047938">
    <property type="term" value="F:glucose-6-phosphate 1-epimerase activity"/>
    <property type="evidence" value="ECO:0007669"/>
    <property type="project" value="UniProtKB-UniRule"/>
</dbReference>
<evidence type="ECO:0000313" key="7">
    <source>
        <dbReference type="Proteomes" id="UP001147830"/>
    </source>
</evidence>
<keyword evidence="3 4" id="KW-0413">Isomerase</keyword>
<reference evidence="6" key="2">
    <citation type="submission" date="2022-08" db="EMBL/GenBank/DDBJ databases">
        <authorList>
            <person name="Dong C."/>
        </authorList>
    </citation>
    <scope>NUCLEOTIDE SEQUENCE</scope>
    <source>
        <strain evidence="6">59MF3M-4</strain>
    </source>
</reference>
<dbReference type="InterPro" id="IPR008183">
    <property type="entry name" value="Aldose_1/G6P_1-epimerase"/>
</dbReference>
<accession>A0A9X2WDW3</accession>
<proteinExistence type="inferred from homology"/>
<organism evidence="6 7">
    <name type="scientific">Thalassolituus pacificus</name>
    <dbReference type="NCBI Taxonomy" id="2975440"/>
    <lineage>
        <taxon>Bacteria</taxon>
        <taxon>Pseudomonadati</taxon>
        <taxon>Pseudomonadota</taxon>
        <taxon>Gammaproteobacteria</taxon>
        <taxon>Oceanospirillales</taxon>
        <taxon>Oceanospirillaceae</taxon>
        <taxon>Thalassolituus</taxon>
    </lineage>
</organism>
<comment type="catalytic activity">
    <reaction evidence="1">
        <text>alpha-D-glucose 6-phosphate = beta-D-glucose 6-phosphate</text>
        <dbReference type="Rhea" id="RHEA:16249"/>
        <dbReference type="ChEBI" id="CHEBI:58225"/>
        <dbReference type="ChEBI" id="CHEBI:58247"/>
        <dbReference type="EC" id="5.1.3.15"/>
    </reaction>
</comment>
<evidence type="ECO:0000256" key="3">
    <source>
        <dbReference type="ARBA" id="ARBA00023235"/>
    </source>
</evidence>
<dbReference type="InterPro" id="IPR025532">
    <property type="entry name" value="G6P_1-epimerase"/>
</dbReference>
<evidence type="ECO:0000256" key="1">
    <source>
        <dbReference type="ARBA" id="ARBA00001096"/>
    </source>
</evidence>
<evidence type="ECO:0000256" key="4">
    <source>
        <dbReference type="PIRNR" id="PIRNR016020"/>
    </source>
</evidence>
<protein>
    <recommendedName>
        <fullName evidence="4">Putative glucose-6-phosphate 1-epimerase</fullName>
        <ecNumber evidence="4">5.1.3.15</ecNumber>
    </recommendedName>
</protein>
<evidence type="ECO:0000256" key="5">
    <source>
        <dbReference type="PIRSR" id="PIRSR016020-1"/>
    </source>
</evidence>
<comment type="similarity">
    <text evidence="2 4">Belongs to the glucose-6-phosphate 1-epimerase family.</text>
</comment>
<reference evidence="6" key="1">
    <citation type="journal article" date="2022" name="Front. Microbiol.">
        <title>Genome-based taxonomic rearrangement of Oceanobacter-related bacteria including the description of Thalassolituus hydrocarbonoclasticus sp. nov. and Thalassolituus pacificus sp. nov. and emended description of the genus Thalassolituus.</title>
        <authorList>
            <person name="Dong C."/>
            <person name="Wei L."/>
            <person name="Wang J."/>
            <person name="Lai Q."/>
            <person name="Huang Z."/>
            <person name="Shao Z."/>
        </authorList>
    </citation>
    <scope>NUCLEOTIDE SEQUENCE</scope>
    <source>
        <strain evidence="6">59MF3M-4</strain>
    </source>
</reference>
<dbReference type="AlphaFoldDB" id="A0A9X2WDW3"/>
<keyword evidence="7" id="KW-1185">Reference proteome</keyword>
<dbReference type="Pfam" id="PF01263">
    <property type="entry name" value="Aldose_epim"/>
    <property type="match status" value="1"/>
</dbReference>
<comment type="caution">
    <text evidence="6">The sequence shown here is derived from an EMBL/GenBank/DDBJ whole genome shotgun (WGS) entry which is preliminary data.</text>
</comment>
<dbReference type="InterPro" id="IPR011013">
    <property type="entry name" value="Gal_mutarotase_sf_dom"/>
</dbReference>
<gene>
    <name evidence="6" type="ORF">NYR02_02455</name>
</gene>
<dbReference type="GO" id="GO:0005975">
    <property type="term" value="P:carbohydrate metabolic process"/>
    <property type="evidence" value="ECO:0007669"/>
    <property type="project" value="InterPro"/>
</dbReference>
<evidence type="ECO:0000313" key="6">
    <source>
        <dbReference type="EMBL" id="MCT7357882.1"/>
    </source>
</evidence>